<dbReference type="InterPro" id="IPR002994">
    <property type="entry name" value="Surf1/Shy1"/>
</dbReference>
<feature type="transmembrane region" description="Helical" evidence="6">
    <location>
        <begin position="223"/>
        <end position="243"/>
    </location>
</feature>
<keyword evidence="3 6" id="KW-0812">Transmembrane</keyword>
<dbReference type="PROSITE" id="PS50895">
    <property type="entry name" value="SURF1"/>
    <property type="match status" value="1"/>
</dbReference>
<dbReference type="GO" id="GO:0005886">
    <property type="term" value="C:plasma membrane"/>
    <property type="evidence" value="ECO:0007669"/>
    <property type="project" value="UniProtKB-SubCell"/>
</dbReference>
<sequence length="255" mass="27977">MTPRPRASGVLFVVVTLAALVGVAITASLGRWQLGRAAEKLAYEQTLTSRAALPALDGASLAKADAAGAAEDLRHRTVELEGLWLPEHTIYLDNRQMQGRPGFFVITPLQLRGTSAVVLVQRGWVPRNFQDRTQVPDVVTPAGTVRVKGRVAAPPSRLYEFSAGDSAQGSSRIRQNLDLAAFRAATQLPLLDLSVVQLGGPSEGMQRDWPVVSSGVDKHYGYAFQWFGLCGLIALLYVWFQIVRRFIRPRRERSS</sequence>
<dbReference type="EMBL" id="JXYQ01000030">
    <property type="protein sequence ID" value="KJA10655.1"/>
    <property type="molecule type" value="Genomic_DNA"/>
</dbReference>
<dbReference type="PATRIC" id="fig|80878.5.peg.1714"/>
<evidence type="ECO:0000256" key="2">
    <source>
        <dbReference type="ARBA" id="ARBA00007165"/>
    </source>
</evidence>
<protein>
    <recommendedName>
        <fullName evidence="6">SURF1-like protein</fullName>
    </recommendedName>
</protein>
<dbReference type="InterPro" id="IPR045214">
    <property type="entry name" value="Surf1/Surf4"/>
</dbReference>
<proteinExistence type="inferred from homology"/>
<keyword evidence="4 6" id="KW-1133">Transmembrane helix</keyword>
<evidence type="ECO:0000256" key="6">
    <source>
        <dbReference type="RuleBase" id="RU363076"/>
    </source>
</evidence>
<dbReference type="STRING" id="80878.RP29_10290"/>
<dbReference type="Proteomes" id="UP000032566">
    <property type="component" value="Unassembled WGS sequence"/>
</dbReference>
<gene>
    <name evidence="7" type="ORF">RP29_10290</name>
</gene>
<evidence type="ECO:0000256" key="5">
    <source>
        <dbReference type="ARBA" id="ARBA00023136"/>
    </source>
</evidence>
<comment type="caution">
    <text evidence="6">Lacks conserved residue(s) required for the propagation of feature annotation.</text>
</comment>
<dbReference type="Pfam" id="PF02104">
    <property type="entry name" value="SURF1"/>
    <property type="match status" value="1"/>
</dbReference>
<evidence type="ECO:0000256" key="1">
    <source>
        <dbReference type="ARBA" id="ARBA00004370"/>
    </source>
</evidence>
<comment type="similarity">
    <text evidence="2 6">Belongs to the SURF1 family.</text>
</comment>
<evidence type="ECO:0000313" key="8">
    <source>
        <dbReference type="Proteomes" id="UP000032566"/>
    </source>
</evidence>
<dbReference type="RefSeq" id="WP_044398029.1">
    <property type="nucleotide sequence ID" value="NZ_JXYQ01000030.1"/>
</dbReference>
<evidence type="ECO:0000256" key="4">
    <source>
        <dbReference type="ARBA" id="ARBA00022989"/>
    </source>
</evidence>
<comment type="subcellular location">
    <subcellularLocation>
        <location evidence="6">Cell membrane</location>
        <topology evidence="6">Multi-pass membrane protein</topology>
    </subcellularLocation>
    <subcellularLocation>
        <location evidence="1">Membrane</location>
    </subcellularLocation>
</comment>
<dbReference type="PANTHER" id="PTHR23427:SF2">
    <property type="entry name" value="SURFEIT LOCUS PROTEIN 1"/>
    <property type="match status" value="1"/>
</dbReference>
<keyword evidence="5 6" id="KW-0472">Membrane</keyword>
<dbReference type="AlphaFoldDB" id="A0A0D7K8K1"/>
<evidence type="ECO:0000256" key="3">
    <source>
        <dbReference type="ARBA" id="ARBA00022692"/>
    </source>
</evidence>
<name>A0A0D7K8K1_9BURK</name>
<organism evidence="7 8">
    <name type="scientific">Acidovorax temperans</name>
    <dbReference type="NCBI Taxonomy" id="80878"/>
    <lineage>
        <taxon>Bacteria</taxon>
        <taxon>Pseudomonadati</taxon>
        <taxon>Pseudomonadota</taxon>
        <taxon>Betaproteobacteria</taxon>
        <taxon>Burkholderiales</taxon>
        <taxon>Comamonadaceae</taxon>
        <taxon>Acidovorax</taxon>
    </lineage>
</organism>
<accession>A0A0D7K8K1</accession>
<comment type="caution">
    <text evidence="7">The sequence shown here is derived from an EMBL/GenBank/DDBJ whole genome shotgun (WGS) entry which is preliminary data.</text>
</comment>
<keyword evidence="8" id="KW-1185">Reference proteome</keyword>
<keyword evidence="6" id="KW-1003">Cell membrane</keyword>
<reference evidence="7 8" key="1">
    <citation type="submission" date="2014-12" db="EMBL/GenBank/DDBJ databases">
        <title>Isolation of bacteria from lake water.</title>
        <authorList>
            <person name="Sheng K.-Y."/>
            <person name="Chin P.-S."/>
            <person name="Chan K.-G."/>
            <person name="Tan G.S."/>
        </authorList>
    </citation>
    <scope>NUCLEOTIDE SEQUENCE [LARGE SCALE GENOMIC DNA]</scope>
    <source>
        <strain evidence="7 8">KY4</strain>
    </source>
</reference>
<evidence type="ECO:0000313" key="7">
    <source>
        <dbReference type="EMBL" id="KJA10655.1"/>
    </source>
</evidence>
<dbReference type="PANTHER" id="PTHR23427">
    <property type="entry name" value="SURFEIT LOCUS PROTEIN"/>
    <property type="match status" value="1"/>
</dbReference>
<dbReference type="OrthoDB" id="9789940at2"/>
<dbReference type="CDD" id="cd06662">
    <property type="entry name" value="SURF1"/>
    <property type="match status" value="1"/>
</dbReference>